<dbReference type="GO" id="GO:0005886">
    <property type="term" value="C:plasma membrane"/>
    <property type="evidence" value="ECO:0007669"/>
    <property type="project" value="UniProtKB-SubCell"/>
</dbReference>
<dbReference type="eggNOG" id="COG1114">
    <property type="taxonomic scope" value="Bacteria"/>
</dbReference>
<evidence type="ECO:0000256" key="4">
    <source>
        <dbReference type="ARBA" id="ARBA00022475"/>
    </source>
</evidence>
<organism evidence="10 11">
    <name type="scientific">Streptococcus urinalis 2285-97</name>
    <dbReference type="NCBI Taxonomy" id="764291"/>
    <lineage>
        <taxon>Bacteria</taxon>
        <taxon>Bacillati</taxon>
        <taxon>Bacillota</taxon>
        <taxon>Bacilli</taxon>
        <taxon>Lactobacillales</taxon>
        <taxon>Streptococcaceae</taxon>
        <taxon>Streptococcus</taxon>
    </lineage>
</organism>
<evidence type="ECO:0000256" key="8">
    <source>
        <dbReference type="ARBA" id="ARBA00023136"/>
    </source>
</evidence>
<keyword evidence="4" id="KW-1003">Cell membrane</keyword>
<evidence type="ECO:0000256" key="2">
    <source>
        <dbReference type="ARBA" id="ARBA00008540"/>
    </source>
</evidence>
<accession>G5KHV4</accession>
<gene>
    <name evidence="10" type="ORF">STRUR_1539</name>
</gene>
<evidence type="ECO:0000313" key="10">
    <source>
        <dbReference type="EMBL" id="EHJ56399.1"/>
    </source>
</evidence>
<evidence type="ECO:0000256" key="9">
    <source>
        <dbReference type="RuleBase" id="RU362122"/>
    </source>
</evidence>
<proteinExistence type="inferred from homology"/>
<keyword evidence="5 9" id="KW-0812">Transmembrane</keyword>
<feature type="transmembrane region" description="Helical" evidence="9">
    <location>
        <begin position="12"/>
        <end position="34"/>
    </location>
</feature>
<keyword evidence="8 9" id="KW-0472">Membrane</keyword>
<comment type="function">
    <text evidence="9">Component of the transport system for branched-chain amino acids.</text>
</comment>
<dbReference type="PANTHER" id="PTHR30588:SF0">
    <property type="entry name" value="BRANCHED-CHAIN AMINO ACID PERMEASE BRNQ"/>
    <property type="match status" value="1"/>
</dbReference>
<reference evidence="10 11" key="1">
    <citation type="journal article" date="2014" name="Int. J. Syst. Evol. Microbiol.">
        <title>Phylogenomics and the dynamic genome evolution of the genus Streptococcus.</title>
        <authorList>
            <consortium name="The Broad Institute Genome Sequencing Platform"/>
            <person name="Richards V.P."/>
            <person name="Palmer S.R."/>
            <person name="Pavinski Bitar P.D."/>
            <person name="Qin X."/>
            <person name="Weinstock G.M."/>
            <person name="Highlander S.K."/>
            <person name="Town C.D."/>
            <person name="Burne R.A."/>
            <person name="Stanhope M.J."/>
        </authorList>
    </citation>
    <scope>NUCLEOTIDE SEQUENCE [LARGE SCALE GENOMIC DNA]</scope>
    <source>
        <strain evidence="10 11">2285-97</strain>
    </source>
</reference>
<comment type="subcellular location">
    <subcellularLocation>
        <location evidence="1 9">Cell membrane</location>
        <topology evidence="1 9">Multi-pass membrane protein</topology>
    </subcellularLocation>
</comment>
<name>G5KHV4_9STRE</name>
<dbReference type="PANTHER" id="PTHR30588">
    <property type="entry name" value="BRANCHED-CHAIN AMINO ACID TRANSPORT SYSTEM 2 CARRIER PROTEIN"/>
    <property type="match status" value="1"/>
</dbReference>
<evidence type="ECO:0000256" key="1">
    <source>
        <dbReference type="ARBA" id="ARBA00004651"/>
    </source>
</evidence>
<comment type="caution">
    <text evidence="10">The sequence shown here is derived from an EMBL/GenBank/DDBJ whole genome shotgun (WGS) entry which is preliminary data.</text>
</comment>
<dbReference type="GO" id="GO:0015188">
    <property type="term" value="F:L-isoleucine transmembrane transporter activity"/>
    <property type="evidence" value="ECO:0007669"/>
    <property type="project" value="TreeGrafter"/>
</dbReference>
<evidence type="ECO:0000313" key="11">
    <source>
        <dbReference type="Proteomes" id="UP000005388"/>
    </source>
</evidence>
<dbReference type="AlphaFoldDB" id="G5KHV4"/>
<evidence type="ECO:0000256" key="6">
    <source>
        <dbReference type="ARBA" id="ARBA00022970"/>
    </source>
</evidence>
<dbReference type="STRING" id="764291.STRUR_1539"/>
<evidence type="ECO:0000256" key="7">
    <source>
        <dbReference type="ARBA" id="ARBA00022989"/>
    </source>
</evidence>
<dbReference type="GO" id="GO:0015190">
    <property type="term" value="F:L-leucine transmembrane transporter activity"/>
    <property type="evidence" value="ECO:0007669"/>
    <property type="project" value="TreeGrafter"/>
</dbReference>
<dbReference type="InterPro" id="IPR004685">
    <property type="entry name" value="Brnchd-chn_aa_trnsp_Livcs"/>
</dbReference>
<keyword evidence="6 9" id="KW-0029">Amino-acid transport</keyword>
<dbReference type="GO" id="GO:0015818">
    <property type="term" value="P:isoleucine transport"/>
    <property type="evidence" value="ECO:0007669"/>
    <property type="project" value="TreeGrafter"/>
</dbReference>
<keyword evidence="11" id="KW-1185">Reference proteome</keyword>
<evidence type="ECO:0000256" key="5">
    <source>
        <dbReference type="ARBA" id="ARBA00022692"/>
    </source>
</evidence>
<evidence type="ECO:0000256" key="3">
    <source>
        <dbReference type="ARBA" id="ARBA00022448"/>
    </source>
</evidence>
<dbReference type="GO" id="GO:0015820">
    <property type="term" value="P:L-leucine transport"/>
    <property type="evidence" value="ECO:0007669"/>
    <property type="project" value="TreeGrafter"/>
</dbReference>
<protein>
    <recommendedName>
        <fullName evidence="9">Branched-chain amino acid transport system carrier protein</fullName>
    </recommendedName>
</protein>
<dbReference type="GO" id="GO:0005304">
    <property type="term" value="F:L-valine transmembrane transporter activity"/>
    <property type="evidence" value="ECO:0007669"/>
    <property type="project" value="TreeGrafter"/>
</dbReference>
<dbReference type="EMBL" id="AEUZ02000001">
    <property type="protein sequence ID" value="EHJ56399.1"/>
    <property type="molecule type" value="Genomic_DNA"/>
</dbReference>
<keyword evidence="7 9" id="KW-1133">Transmembrane helix</keyword>
<feature type="transmembrane region" description="Helical" evidence="9">
    <location>
        <begin position="87"/>
        <end position="111"/>
    </location>
</feature>
<keyword evidence="3 9" id="KW-0813">Transport</keyword>
<comment type="caution">
    <text evidence="9">Lacks conserved residue(s) required for the propagation of feature annotation.</text>
</comment>
<comment type="similarity">
    <text evidence="2 9">Belongs to the branched chain amino acid transporter family.</text>
</comment>
<dbReference type="Pfam" id="PF05525">
    <property type="entry name" value="Branch_AA_trans"/>
    <property type="match status" value="1"/>
</dbReference>
<dbReference type="Proteomes" id="UP000005388">
    <property type="component" value="Unassembled WGS sequence"/>
</dbReference>
<sequence length="121" mass="13733">MLGLFANVGLTNIIALSLPVLMFIYPLAIILIVLTIVDYFINLNRIVFAVTIYTTLLAAIFDGLNASPKMIISNEFCQQLLHFAKHYIPLFNIGMGWVLPALISFSFVFSYQVFFKNQEQH</sequence>
<feature type="transmembrane region" description="Helical" evidence="9">
    <location>
        <begin position="46"/>
        <end position="67"/>
    </location>
</feature>